<evidence type="ECO:0000313" key="17">
    <source>
        <dbReference type="RefSeq" id="XP_041425959.1"/>
    </source>
</evidence>
<evidence type="ECO:0000256" key="3">
    <source>
        <dbReference type="ARBA" id="ARBA00022692"/>
    </source>
</evidence>
<keyword evidence="6 15" id="KW-1133">Transmembrane helix</keyword>
<evidence type="ECO:0000256" key="9">
    <source>
        <dbReference type="ARBA" id="ARBA00023170"/>
    </source>
</evidence>
<evidence type="ECO:0000256" key="1">
    <source>
        <dbReference type="ARBA" id="ARBA00004479"/>
    </source>
</evidence>
<evidence type="ECO:0000256" key="6">
    <source>
        <dbReference type="ARBA" id="ARBA00022989"/>
    </source>
</evidence>
<dbReference type="STRING" id="8355.A0A1L8FI39"/>
<protein>
    <recommendedName>
        <fullName evidence="2 14">Guanylate cyclase</fullName>
        <ecNumber evidence="2 14">4.6.1.2</ecNumber>
    </recommendedName>
</protein>
<evidence type="ECO:0000256" key="12">
    <source>
        <dbReference type="ARBA" id="ARBA00023293"/>
    </source>
</evidence>
<dbReference type="PANTHER" id="PTHR11920:SF500">
    <property type="entry name" value="GUANYLATE CYCLASE 2G"/>
    <property type="match status" value="1"/>
</dbReference>
<keyword evidence="12 14" id="KW-0141">cGMP biosynthesis</keyword>
<dbReference type="PaxDb" id="8355-A0A1L8FI39"/>
<sequence length="1122" mass="126030">MARREINVPYLILSLLPPPALVSALLLSALILYAPNCQGQIQTLTSLNFSLGLGSGGSSSKIVVGFQAPWNFSYPFSAQRLGSAIQLAVEKINQEWDLSFLDNNTLEFVYADCGCNSKRSLSNFISQYQKHHISALFGPVCPEAAEVTGLLVSSWNIPMFGFVSQTPKLDDRLVYDTYIKMVSPLQRIGEALVKTLLFFKWDYVALFGGAVAESTWDRVDELWQSLDNHLSANFTVTAKIKYDPVSPDSLQKNLQAVALVSRVIVLVTSSVDARSILIEAEKQGLTDGKYVFIMVQQFEVSGFMDNFWKDTLKSENEVILKAYEAVLMLALNSTYSYAAFMKEVYHKLTEAPFYSEIISEAQVSPYSAYLYDSVLLYALGLKEIFRQGKNPSDGRALVESIKGYNRTDFYGITGSLSIDDNGERFIDYAVYDLQHSDNTSRFVPVLRFDSHKKTIIPTSALPFINWPGSSLPKDRPQCGFQNEFCQASVTDTPVIALIATFVLTAVGGLIFLIFLVMQKWKLKKHFNSDNWWHINYADITILKDQKNTSGTSPLSTPTSKRLGSFGSSAMVSSNQSYGFTDKLGKEAFYATIGLYQGNIVAIRHLSDQTAGSRLRRPSVVREFRVMREMKNENLLTFFGVCTEPPNVCIVTQYCKKGSLKDVLLNHDIELDWMFKVSFAYDIVNGMGFLHNSPVNSHGNLKPTNCLVDSRMQVKLSGFGLWEFKHGTNVRDITGKDVNYSELYWTAPELLRLERFPFQGSKKGDVYSFAILMREVLHSSDDGPFEDLSLEPQEIINKIKNPDSRVPLRPSLSVEKCNERIVTMLKLCWDENPERRPSFTTIKRSLRDASPEGHVSILDNMVNKLEKYANHLEEVVEERTVQLTVEKKKTDKLLSTMLPSFIAEQLMCGKSVEPESFSSVTIFFSDIVGFTTLCSASTPLEVVDLLNDLYSLFDEIIKTYDVYKVETIGDAYMVASGLPIRNGIQHVEEIATMSLHFLSAMLTFRIRHMPQIKLKLRIGLNTGPVVAGVVGVTMPRYCLFGDTVNTASRMESNSLPLRIHVSETTMVALESIGGYDLKQRGSIEIKGKGRLKTYWLRGKKGFQMLLPEFPEDMEDPVNSVSDL</sequence>
<dbReference type="InterPro" id="IPR050401">
    <property type="entry name" value="Cyclic_nucleotide_synthase"/>
</dbReference>
<keyword evidence="4" id="KW-0732">Signal</keyword>
<accession>A0A1L8FI39</accession>
<dbReference type="Pfam" id="PF07714">
    <property type="entry name" value="PK_Tyr_Ser-Thr"/>
    <property type="match status" value="1"/>
</dbReference>
<organism evidence="16 17">
    <name type="scientific">Xenopus laevis</name>
    <name type="common">African clawed frog</name>
    <dbReference type="NCBI Taxonomy" id="8355"/>
    <lineage>
        <taxon>Eukaryota</taxon>
        <taxon>Metazoa</taxon>
        <taxon>Chordata</taxon>
        <taxon>Craniata</taxon>
        <taxon>Vertebrata</taxon>
        <taxon>Euteleostomi</taxon>
        <taxon>Amphibia</taxon>
        <taxon>Batrachia</taxon>
        <taxon>Anura</taxon>
        <taxon>Pipoidea</taxon>
        <taxon>Pipidae</taxon>
        <taxon>Xenopodinae</taxon>
        <taxon>Xenopus</taxon>
        <taxon>Xenopus</taxon>
    </lineage>
</organism>
<dbReference type="GO" id="GO:0001653">
    <property type="term" value="F:peptide receptor activity"/>
    <property type="evidence" value="ECO:0000318"/>
    <property type="project" value="GO_Central"/>
</dbReference>
<dbReference type="GO" id="GO:0004383">
    <property type="term" value="F:guanylate cyclase activity"/>
    <property type="evidence" value="ECO:0000318"/>
    <property type="project" value="GO_Central"/>
</dbReference>
<dbReference type="Gene3D" id="3.30.70.1230">
    <property type="entry name" value="Nucleotide cyclase"/>
    <property type="match status" value="1"/>
</dbReference>
<reference evidence="17" key="1">
    <citation type="submission" date="2025-08" db="UniProtKB">
        <authorList>
            <consortium name="RefSeq"/>
        </authorList>
    </citation>
    <scope>IDENTIFICATION</scope>
    <source>
        <strain evidence="17">J_2021</strain>
        <tissue evidence="17">Erythrocytes</tissue>
    </source>
</reference>
<evidence type="ECO:0000256" key="10">
    <source>
        <dbReference type="ARBA" id="ARBA00023180"/>
    </source>
</evidence>
<evidence type="ECO:0000256" key="11">
    <source>
        <dbReference type="ARBA" id="ARBA00023239"/>
    </source>
</evidence>
<dbReference type="SUPFAM" id="SSF56112">
    <property type="entry name" value="Protein kinase-like (PK-like)"/>
    <property type="match status" value="1"/>
</dbReference>
<evidence type="ECO:0000313" key="16">
    <source>
        <dbReference type="Proteomes" id="UP000186698"/>
    </source>
</evidence>
<evidence type="ECO:0000256" key="13">
    <source>
        <dbReference type="RuleBase" id="RU000405"/>
    </source>
</evidence>
<proteinExistence type="inferred from homology"/>
<comment type="catalytic activity">
    <reaction evidence="14">
        <text>GTP = 3',5'-cyclic GMP + diphosphate</text>
        <dbReference type="Rhea" id="RHEA:13665"/>
        <dbReference type="ChEBI" id="CHEBI:33019"/>
        <dbReference type="ChEBI" id="CHEBI:37565"/>
        <dbReference type="ChEBI" id="CHEBI:57746"/>
        <dbReference type="EC" id="4.6.1.2"/>
    </reaction>
</comment>
<dbReference type="PROSITE" id="PS50125">
    <property type="entry name" value="GUANYLATE_CYCLASE_2"/>
    <property type="match status" value="1"/>
</dbReference>
<dbReference type="GO" id="GO:0004016">
    <property type="term" value="F:adenylate cyclase activity"/>
    <property type="evidence" value="ECO:0007669"/>
    <property type="project" value="TreeGrafter"/>
</dbReference>
<dbReference type="KEGG" id="xla:108695697"/>
<evidence type="ECO:0000256" key="15">
    <source>
        <dbReference type="SAM" id="Phobius"/>
    </source>
</evidence>
<dbReference type="GO" id="GO:0035556">
    <property type="term" value="P:intracellular signal transduction"/>
    <property type="evidence" value="ECO:0007669"/>
    <property type="project" value="InterPro"/>
</dbReference>
<dbReference type="Pfam" id="PF00211">
    <property type="entry name" value="Guanylate_cyc"/>
    <property type="match status" value="1"/>
</dbReference>
<dbReference type="GO" id="GO:0005886">
    <property type="term" value="C:plasma membrane"/>
    <property type="evidence" value="ECO:0000318"/>
    <property type="project" value="GO_Central"/>
</dbReference>
<dbReference type="GO" id="GO:0007168">
    <property type="term" value="P:receptor guanylyl cyclase signaling pathway"/>
    <property type="evidence" value="ECO:0000318"/>
    <property type="project" value="GO_Central"/>
</dbReference>
<evidence type="ECO:0000256" key="5">
    <source>
        <dbReference type="ARBA" id="ARBA00022741"/>
    </source>
</evidence>
<dbReference type="RefSeq" id="XP_041425959.1">
    <property type="nucleotide sequence ID" value="XM_041570025.1"/>
</dbReference>
<evidence type="ECO:0000256" key="4">
    <source>
        <dbReference type="ARBA" id="ARBA00022729"/>
    </source>
</evidence>
<dbReference type="PRINTS" id="PR00255">
    <property type="entry name" value="NATPEPTIDER"/>
</dbReference>
<dbReference type="FunFam" id="3.30.70.1230:FF:000004">
    <property type="entry name" value="Guanylate cyclase"/>
    <property type="match status" value="1"/>
</dbReference>
<dbReference type="InterPro" id="IPR001054">
    <property type="entry name" value="A/G_cyclase"/>
</dbReference>
<dbReference type="EC" id="4.6.1.2" evidence="2 14"/>
<keyword evidence="3 15" id="KW-0812">Transmembrane</keyword>
<keyword evidence="5" id="KW-0547">Nucleotide-binding</keyword>
<dbReference type="CDD" id="cd07302">
    <property type="entry name" value="CHD"/>
    <property type="match status" value="1"/>
</dbReference>
<evidence type="ECO:0000256" key="8">
    <source>
        <dbReference type="ARBA" id="ARBA00023136"/>
    </source>
</evidence>
<evidence type="ECO:0000256" key="2">
    <source>
        <dbReference type="ARBA" id="ARBA00012202"/>
    </source>
</evidence>
<dbReference type="GO" id="GO:0005524">
    <property type="term" value="F:ATP binding"/>
    <property type="evidence" value="ECO:0007669"/>
    <property type="project" value="InterPro"/>
</dbReference>
<dbReference type="InterPro" id="IPR029787">
    <property type="entry name" value="Nucleotide_cyclase"/>
</dbReference>
<dbReference type="Proteomes" id="UP000186698">
    <property type="component" value="Chromosome 7L"/>
</dbReference>
<keyword evidence="9" id="KW-0675">Receptor</keyword>
<dbReference type="InterPro" id="IPR000719">
    <property type="entry name" value="Prot_kinase_dom"/>
</dbReference>
<dbReference type="InterPro" id="IPR028082">
    <property type="entry name" value="Peripla_BP_I"/>
</dbReference>
<dbReference type="GO" id="GO:0006182">
    <property type="term" value="P:cGMP biosynthetic process"/>
    <property type="evidence" value="ECO:0000318"/>
    <property type="project" value="GO_Central"/>
</dbReference>
<dbReference type="Gene3D" id="1.10.510.10">
    <property type="entry name" value="Transferase(Phosphotransferase) domain 1"/>
    <property type="match status" value="1"/>
</dbReference>
<name>A0A1L8FI39_XENLA</name>
<dbReference type="InterPro" id="IPR001828">
    <property type="entry name" value="ANF_lig-bd_rcpt"/>
</dbReference>
<dbReference type="InterPro" id="IPR001170">
    <property type="entry name" value="ANPR/GUC"/>
</dbReference>
<evidence type="ECO:0000256" key="14">
    <source>
        <dbReference type="RuleBase" id="RU003431"/>
    </source>
</evidence>
<keyword evidence="8 15" id="KW-0472">Membrane</keyword>
<keyword evidence="16" id="KW-1185">Reference proteome</keyword>
<keyword evidence="7" id="KW-0342">GTP-binding</keyword>
<dbReference type="PROSITE" id="PS50011">
    <property type="entry name" value="PROTEIN_KINASE_DOM"/>
    <property type="match status" value="1"/>
</dbReference>
<comment type="subcellular location">
    <subcellularLocation>
        <location evidence="1">Membrane</location>
        <topology evidence="1">Single-pass type I membrane protein</topology>
    </subcellularLocation>
</comment>
<dbReference type="SUPFAM" id="SSF53822">
    <property type="entry name" value="Periplasmic binding protein-like I"/>
    <property type="match status" value="1"/>
</dbReference>
<dbReference type="OMA" id="LYQGNHV"/>
<keyword evidence="11 13" id="KW-0456">Lyase</keyword>
<dbReference type="CDD" id="cd06372">
    <property type="entry name" value="PBP1_GC_G-like"/>
    <property type="match status" value="1"/>
</dbReference>
<dbReference type="InterPro" id="IPR001245">
    <property type="entry name" value="Ser-Thr/Tyr_kinase_cat_dom"/>
</dbReference>
<dbReference type="PANTHER" id="PTHR11920">
    <property type="entry name" value="GUANYLYL CYCLASE"/>
    <property type="match status" value="1"/>
</dbReference>
<dbReference type="CTD" id="108695697"/>
<dbReference type="InterPro" id="IPR011009">
    <property type="entry name" value="Kinase-like_dom_sf"/>
</dbReference>
<dbReference type="SMART" id="SM00044">
    <property type="entry name" value="CYCc"/>
    <property type="match status" value="1"/>
</dbReference>
<keyword evidence="10" id="KW-0325">Glycoprotein</keyword>
<dbReference type="OrthoDB" id="1890790at2759"/>
<dbReference type="GO" id="GO:0005525">
    <property type="term" value="F:GTP binding"/>
    <property type="evidence" value="ECO:0007669"/>
    <property type="project" value="UniProtKB-KW"/>
</dbReference>
<dbReference type="Gene3D" id="3.40.50.2300">
    <property type="match status" value="3"/>
</dbReference>
<gene>
    <name evidence="17" type="primary">LOC108695697</name>
</gene>
<comment type="similarity">
    <text evidence="13">Belongs to the adenylyl cyclase class-4/guanylyl cyclase family.</text>
</comment>
<feature type="transmembrane region" description="Helical" evidence="15">
    <location>
        <begin position="494"/>
        <end position="517"/>
    </location>
</feature>
<dbReference type="GeneID" id="108695697"/>
<dbReference type="Gene3D" id="6.10.250.780">
    <property type="match status" value="1"/>
</dbReference>
<dbReference type="Pfam" id="PF01094">
    <property type="entry name" value="ANF_receptor"/>
    <property type="match status" value="1"/>
</dbReference>
<dbReference type="SUPFAM" id="SSF55073">
    <property type="entry name" value="Nucleotide cyclase"/>
    <property type="match status" value="1"/>
</dbReference>
<dbReference type="AlphaFoldDB" id="A0A1L8FI39"/>
<dbReference type="PROSITE" id="PS00452">
    <property type="entry name" value="GUANYLATE_CYCLASE_1"/>
    <property type="match status" value="1"/>
</dbReference>
<dbReference type="GO" id="GO:0004672">
    <property type="term" value="F:protein kinase activity"/>
    <property type="evidence" value="ECO:0007669"/>
    <property type="project" value="InterPro"/>
</dbReference>
<dbReference type="InterPro" id="IPR018297">
    <property type="entry name" value="A/G_cyclase_CS"/>
</dbReference>
<feature type="transmembrane region" description="Helical" evidence="15">
    <location>
        <begin position="12"/>
        <end position="34"/>
    </location>
</feature>
<evidence type="ECO:0000256" key="7">
    <source>
        <dbReference type="ARBA" id="ARBA00023134"/>
    </source>
</evidence>